<keyword evidence="8" id="KW-0808">Transferase</keyword>
<evidence type="ECO:0000313" key="12">
    <source>
        <dbReference type="EMBL" id="PPJ27292.1"/>
    </source>
</evidence>
<comment type="subcellular location">
    <subcellularLocation>
        <location evidence="2">Cytoplasm</location>
    </subcellularLocation>
</comment>
<dbReference type="NCBIfam" id="NF002881">
    <property type="entry name" value="PRK03343.1"/>
    <property type="match status" value="1"/>
</dbReference>
<dbReference type="Proteomes" id="UP000239874">
    <property type="component" value="Unassembled WGS sequence"/>
</dbReference>
<dbReference type="PANTHER" id="PTHR10683:SF31">
    <property type="entry name" value="TRANSALDOLASE"/>
    <property type="match status" value="1"/>
</dbReference>
<dbReference type="NCBIfam" id="TIGR00876">
    <property type="entry name" value="tal_mycobact"/>
    <property type="match status" value="1"/>
</dbReference>
<evidence type="ECO:0000256" key="10">
    <source>
        <dbReference type="ARBA" id="ARBA00023270"/>
    </source>
</evidence>
<comment type="caution">
    <text evidence="12">The sequence shown here is derived from an EMBL/GenBank/DDBJ whole genome shotgun (WGS) entry which is preliminary data.</text>
</comment>
<dbReference type="GO" id="GO:0004801">
    <property type="term" value="F:transaldolase activity"/>
    <property type="evidence" value="ECO:0007669"/>
    <property type="project" value="UniProtKB-UniRule"/>
</dbReference>
<protein>
    <recommendedName>
        <fullName evidence="6 11">Transaldolase</fullName>
        <ecNumber evidence="5 11">2.2.1.2</ecNumber>
    </recommendedName>
</protein>
<keyword evidence="9" id="KW-0570">Pentose shunt</keyword>
<name>A0A2S6A569_9NOCA</name>
<reference evidence="12 13" key="1">
    <citation type="submission" date="2018-02" db="EMBL/GenBank/DDBJ databases">
        <title>8 Nocardia nova and 1 Nocardia cyriacigeorgica strain used for evolution to TMP-SMX.</title>
        <authorList>
            <person name="Mehta H."/>
            <person name="Weng J."/>
            <person name="Shamoo Y."/>
        </authorList>
    </citation>
    <scope>NUCLEOTIDE SEQUENCE [LARGE SCALE GENOMIC DNA]</scope>
    <source>
        <strain evidence="12 13">MDA3139</strain>
    </source>
</reference>
<dbReference type="HAMAP" id="MF_00493">
    <property type="entry name" value="Transaldolase_2"/>
    <property type="match status" value="1"/>
</dbReference>
<keyword evidence="7" id="KW-0963">Cytoplasm</keyword>
<comment type="pathway">
    <text evidence="3">Carbohydrate degradation; pentose phosphate pathway; D-glyceraldehyde 3-phosphate and beta-D-fructose 6-phosphate from D-ribose 5-phosphate and D-xylulose 5-phosphate (non-oxidative stage): step 2/3.</text>
</comment>
<dbReference type="PANTHER" id="PTHR10683">
    <property type="entry name" value="TRANSALDOLASE"/>
    <property type="match status" value="1"/>
</dbReference>
<dbReference type="UniPathway" id="UPA00115">
    <property type="reaction ID" value="UER00414"/>
</dbReference>
<dbReference type="Pfam" id="PF00923">
    <property type="entry name" value="TAL_FSA"/>
    <property type="match status" value="1"/>
</dbReference>
<dbReference type="EMBL" id="PSZC01000065">
    <property type="protein sequence ID" value="PPJ27292.1"/>
    <property type="molecule type" value="Genomic_DNA"/>
</dbReference>
<evidence type="ECO:0000256" key="5">
    <source>
        <dbReference type="ARBA" id="ARBA00013151"/>
    </source>
</evidence>
<evidence type="ECO:0000256" key="6">
    <source>
        <dbReference type="ARBA" id="ARBA00018292"/>
    </source>
</evidence>
<evidence type="ECO:0000256" key="2">
    <source>
        <dbReference type="ARBA" id="ARBA00004496"/>
    </source>
</evidence>
<evidence type="ECO:0000256" key="9">
    <source>
        <dbReference type="ARBA" id="ARBA00023126"/>
    </source>
</evidence>
<dbReference type="InterPro" id="IPR013785">
    <property type="entry name" value="Aldolase_TIM"/>
</dbReference>
<dbReference type="GO" id="GO:0005737">
    <property type="term" value="C:cytoplasm"/>
    <property type="evidence" value="ECO:0007669"/>
    <property type="project" value="UniProtKB-SubCell"/>
</dbReference>
<evidence type="ECO:0000256" key="8">
    <source>
        <dbReference type="ARBA" id="ARBA00022679"/>
    </source>
</evidence>
<evidence type="ECO:0000313" key="13">
    <source>
        <dbReference type="Proteomes" id="UP000239874"/>
    </source>
</evidence>
<organism evidence="12 13">
    <name type="scientific">Nocardia nova</name>
    <dbReference type="NCBI Taxonomy" id="37330"/>
    <lineage>
        <taxon>Bacteria</taxon>
        <taxon>Bacillati</taxon>
        <taxon>Actinomycetota</taxon>
        <taxon>Actinomycetes</taxon>
        <taxon>Mycobacteriales</taxon>
        <taxon>Nocardiaceae</taxon>
        <taxon>Nocardia</taxon>
    </lineage>
</organism>
<dbReference type="SUPFAM" id="SSF51569">
    <property type="entry name" value="Aldolase"/>
    <property type="match status" value="1"/>
</dbReference>
<dbReference type="AlphaFoldDB" id="A0A2S6A569"/>
<proteinExistence type="inferred from homology"/>
<comment type="similarity">
    <text evidence="4">Belongs to the transaldolase family. Type 2 subfamily.</text>
</comment>
<evidence type="ECO:0000256" key="1">
    <source>
        <dbReference type="ARBA" id="ARBA00003518"/>
    </source>
</evidence>
<evidence type="ECO:0000256" key="4">
    <source>
        <dbReference type="ARBA" id="ARBA00008426"/>
    </source>
</evidence>
<dbReference type="GO" id="GO:0005975">
    <property type="term" value="P:carbohydrate metabolic process"/>
    <property type="evidence" value="ECO:0007669"/>
    <property type="project" value="InterPro"/>
</dbReference>
<gene>
    <name evidence="12" type="primary">tal</name>
    <name evidence="12" type="ORF">C5E45_34855</name>
</gene>
<comment type="function">
    <text evidence="1">Transaldolase is important for the balance of metabolites in the pentose-phosphate pathway.</text>
</comment>
<keyword evidence="10" id="KW-0704">Schiff base</keyword>
<dbReference type="GO" id="GO:0006098">
    <property type="term" value="P:pentose-phosphate shunt"/>
    <property type="evidence" value="ECO:0007669"/>
    <property type="project" value="UniProtKB-UniRule"/>
</dbReference>
<evidence type="ECO:0000256" key="7">
    <source>
        <dbReference type="ARBA" id="ARBA00022490"/>
    </source>
</evidence>
<accession>A0A2S6A569</accession>
<dbReference type="InterPro" id="IPR001585">
    <property type="entry name" value="TAL/FSA"/>
</dbReference>
<evidence type="ECO:0000256" key="11">
    <source>
        <dbReference type="NCBIfam" id="TIGR00876"/>
    </source>
</evidence>
<dbReference type="InterPro" id="IPR004732">
    <property type="entry name" value="Transaldolase_2"/>
</dbReference>
<feature type="non-terminal residue" evidence="12">
    <location>
        <position position="289"/>
    </location>
</feature>
<dbReference type="RefSeq" id="WP_104380779.1">
    <property type="nucleotide sequence ID" value="NZ_PSZC01000065.1"/>
</dbReference>
<dbReference type="Gene3D" id="3.20.20.70">
    <property type="entry name" value="Aldolase class I"/>
    <property type="match status" value="1"/>
</dbReference>
<sequence>MKPTQQLHEAGQSLWLDNITRSMLDDGTLANYIGEYSITGLTSNPTIFDKAIEAGADYDDDIAARKAAGATDEEVFFELALDDLRRAADLFAPVHQRTDGVDGWVSLEVSPLLAHDTKATIAQAAALHTRADRPNVFIKIPGTAEGLPAIEECTFAGLPINVTLLFSAEQYQAAADAYLRGSERRVRSGLNPAVPSVGSVFVSRWDTAVADKVPGELRDRLGLAVATRAYRSYRDLLDSPRWGRLANEGARPQRLLWASTSTKNPDAPDTLYVNALAAPFTINTMPEAT</sequence>
<dbReference type="EC" id="2.2.1.2" evidence="5 11"/>
<evidence type="ECO:0000256" key="3">
    <source>
        <dbReference type="ARBA" id="ARBA00004857"/>
    </source>
</evidence>
<dbReference type="CDD" id="cd00955">
    <property type="entry name" value="Transaldolase_like"/>
    <property type="match status" value="1"/>
</dbReference>